<evidence type="ECO:0000313" key="15">
    <source>
        <dbReference type="Proteomes" id="UP000594042"/>
    </source>
</evidence>
<feature type="transmembrane region" description="Helical" evidence="12">
    <location>
        <begin position="102"/>
        <end position="123"/>
    </location>
</feature>
<dbReference type="Pfam" id="PF04055">
    <property type="entry name" value="Radical_SAM"/>
    <property type="match status" value="1"/>
</dbReference>
<feature type="domain" description="Radical SAM core" evidence="13">
    <location>
        <begin position="172"/>
        <end position="401"/>
    </location>
</feature>
<evidence type="ECO:0000256" key="4">
    <source>
        <dbReference type="ARBA" id="ARBA00022691"/>
    </source>
</evidence>
<dbReference type="GO" id="GO:0009102">
    <property type="term" value="P:biotin biosynthetic process"/>
    <property type="evidence" value="ECO:0007669"/>
    <property type="project" value="UniProtKB-UniRule"/>
</dbReference>
<dbReference type="SMART" id="SM00729">
    <property type="entry name" value="Elp3"/>
    <property type="match status" value="1"/>
</dbReference>
<feature type="binding site" evidence="11">
    <location>
        <position position="234"/>
    </location>
    <ligand>
        <name>[2Fe-2S] cluster</name>
        <dbReference type="ChEBI" id="CHEBI:190135"/>
    </ligand>
</feature>
<keyword evidence="5 11" id="KW-0001">2Fe-2S</keyword>
<dbReference type="InterPro" id="IPR013785">
    <property type="entry name" value="Aldolase_TIM"/>
</dbReference>
<dbReference type="InterPro" id="IPR007197">
    <property type="entry name" value="rSAM"/>
</dbReference>
<comment type="subunit">
    <text evidence="11">Homodimer.</text>
</comment>
<keyword evidence="11" id="KW-0808">Transferase</keyword>
<dbReference type="NCBIfam" id="TIGR00433">
    <property type="entry name" value="bioB"/>
    <property type="match status" value="1"/>
</dbReference>
<keyword evidence="12" id="KW-0472">Membrane</keyword>
<proteinExistence type="inferred from homology"/>
<feature type="binding site" evidence="11">
    <location>
        <position position="326"/>
    </location>
    <ligand>
        <name>[2Fe-2S] cluster</name>
        <dbReference type="ChEBI" id="CHEBI:190135"/>
    </ligand>
</feature>
<dbReference type="InterPro" id="IPR006638">
    <property type="entry name" value="Elp3/MiaA/NifB-like_rSAM"/>
</dbReference>
<evidence type="ECO:0000256" key="10">
    <source>
        <dbReference type="ARBA" id="ARBA00051157"/>
    </source>
</evidence>
<keyword evidence="4 11" id="KW-0949">S-adenosyl-L-methionine</keyword>
<evidence type="ECO:0000256" key="6">
    <source>
        <dbReference type="ARBA" id="ARBA00022723"/>
    </source>
</evidence>
<evidence type="ECO:0000256" key="9">
    <source>
        <dbReference type="ARBA" id="ARBA00023014"/>
    </source>
</evidence>
<keyword evidence="12" id="KW-1133">Transmembrane helix</keyword>
<dbReference type="PANTHER" id="PTHR22976">
    <property type="entry name" value="BIOTIN SYNTHASE"/>
    <property type="match status" value="1"/>
</dbReference>
<evidence type="ECO:0000256" key="11">
    <source>
        <dbReference type="HAMAP-Rule" id="MF_01694"/>
    </source>
</evidence>
<dbReference type="GO" id="GO:0005506">
    <property type="term" value="F:iron ion binding"/>
    <property type="evidence" value="ECO:0007669"/>
    <property type="project" value="UniProtKB-UniRule"/>
</dbReference>
<dbReference type="SFLD" id="SFLDS00029">
    <property type="entry name" value="Radical_SAM"/>
    <property type="match status" value="1"/>
</dbReference>
<dbReference type="HAMAP" id="MF_01694">
    <property type="entry name" value="BioB"/>
    <property type="match status" value="1"/>
</dbReference>
<comment type="similarity">
    <text evidence="11">Belongs to the radical SAM superfamily. Biotin synthase family.</text>
</comment>
<dbReference type="SFLD" id="SFLDG01060">
    <property type="entry name" value="BATS_domain_containing"/>
    <property type="match status" value="1"/>
</dbReference>
<protein>
    <recommendedName>
        <fullName evidence="2 11">Biotin synthase</fullName>
        <ecNumber evidence="2 11">2.8.1.6</ecNumber>
    </recommendedName>
</protein>
<comment type="catalytic activity">
    <reaction evidence="10 11">
        <text>(4R,5S)-dethiobiotin + (sulfur carrier)-SH + 2 reduced [2Fe-2S]-[ferredoxin] + 2 S-adenosyl-L-methionine = (sulfur carrier)-H + biotin + 2 5'-deoxyadenosine + 2 L-methionine + 2 oxidized [2Fe-2S]-[ferredoxin]</text>
        <dbReference type="Rhea" id="RHEA:22060"/>
        <dbReference type="Rhea" id="RHEA-COMP:10000"/>
        <dbReference type="Rhea" id="RHEA-COMP:10001"/>
        <dbReference type="Rhea" id="RHEA-COMP:14737"/>
        <dbReference type="Rhea" id="RHEA-COMP:14739"/>
        <dbReference type="ChEBI" id="CHEBI:17319"/>
        <dbReference type="ChEBI" id="CHEBI:29917"/>
        <dbReference type="ChEBI" id="CHEBI:33737"/>
        <dbReference type="ChEBI" id="CHEBI:33738"/>
        <dbReference type="ChEBI" id="CHEBI:57586"/>
        <dbReference type="ChEBI" id="CHEBI:57844"/>
        <dbReference type="ChEBI" id="CHEBI:59789"/>
        <dbReference type="ChEBI" id="CHEBI:64428"/>
        <dbReference type="ChEBI" id="CHEBI:149473"/>
        <dbReference type="EC" id="2.8.1.6"/>
    </reaction>
</comment>
<evidence type="ECO:0000256" key="2">
    <source>
        <dbReference type="ARBA" id="ARBA00012236"/>
    </source>
</evidence>
<feature type="binding site" evidence="11">
    <location>
        <position position="194"/>
    </location>
    <ligand>
        <name>[4Fe-4S] cluster</name>
        <dbReference type="ChEBI" id="CHEBI:49883"/>
        <note>4Fe-4S-S-AdoMet</note>
    </ligand>
</feature>
<feature type="binding site" evidence="11">
    <location>
        <position position="396"/>
    </location>
    <ligand>
        <name>[2Fe-2S] cluster</name>
        <dbReference type="ChEBI" id="CHEBI:190135"/>
    </ligand>
</feature>
<keyword evidence="15" id="KW-1185">Reference proteome</keyword>
<reference evidence="15" key="1">
    <citation type="submission" date="2020-07" db="EMBL/GenBank/DDBJ databases">
        <title>Complete genome sequencing of Coprobacter sp. strain 2CBH44.</title>
        <authorList>
            <person name="Sakamoto M."/>
            <person name="Murakami T."/>
            <person name="Mori H."/>
        </authorList>
    </citation>
    <scope>NUCLEOTIDE SEQUENCE [LARGE SCALE GENOMIC DNA]</scope>
    <source>
        <strain evidence="15">2CBH44</strain>
    </source>
</reference>
<dbReference type="Proteomes" id="UP000594042">
    <property type="component" value="Chromosome"/>
</dbReference>
<gene>
    <name evidence="11" type="primary">bioB</name>
    <name evidence="14" type="ORF">Cop2CBH44_06270</name>
</gene>
<evidence type="ECO:0000256" key="1">
    <source>
        <dbReference type="ARBA" id="ARBA00004942"/>
    </source>
</evidence>
<evidence type="ECO:0000256" key="12">
    <source>
        <dbReference type="SAM" id="Phobius"/>
    </source>
</evidence>
<dbReference type="InterPro" id="IPR058240">
    <property type="entry name" value="rSAM_sf"/>
</dbReference>
<dbReference type="UniPathway" id="UPA00078">
    <property type="reaction ID" value="UER00162"/>
</dbReference>
<dbReference type="SFLD" id="SFLDG01278">
    <property type="entry name" value="biotin_synthase_like"/>
    <property type="match status" value="1"/>
</dbReference>
<dbReference type="SMART" id="SM00876">
    <property type="entry name" value="BATS"/>
    <property type="match status" value="1"/>
</dbReference>
<organism evidence="14 15">
    <name type="scientific">Coprobacter secundus subsp. similis</name>
    <dbReference type="NCBI Taxonomy" id="2751153"/>
    <lineage>
        <taxon>Bacteria</taxon>
        <taxon>Pseudomonadati</taxon>
        <taxon>Bacteroidota</taxon>
        <taxon>Bacteroidia</taxon>
        <taxon>Bacteroidales</taxon>
        <taxon>Barnesiellaceae</taxon>
        <taxon>Coprobacter</taxon>
    </lineage>
</organism>
<keyword evidence="8 11" id="KW-0408">Iron</keyword>
<evidence type="ECO:0000259" key="13">
    <source>
        <dbReference type="PROSITE" id="PS51918"/>
    </source>
</evidence>
<dbReference type="InterPro" id="IPR002684">
    <property type="entry name" value="Biotin_synth/BioAB"/>
</dbReference>
<dbReference type="PROSITE" id="PS51918">
    <property type="entry name" value="RADICAL_SAM"/>
    <property type="match status" value="1"/>
</dbReference>
<dbReference type="GO" id="GO:0004076">
    <property type="term" value="F:biotin synthase activity"/>
    <property type="evidence" value="ECO:0007669"/>
    <property type="project" value="UniProtKB-UniRule"/>
</dbReference>
<dbReference type="SUPFAM" id="SSF102114">
    <property type="entry name" value="Radical SAM enzymes"/>
    <property type="match status" value="1"/>
</dbReference>
<comment type="pathway">
    <text evidence="1 11">Cofactor biosynthesis; biotin biosynthesis; biotin from 7,8-diaminononanoate: step 2/2.</text>
</comment>
<keyword evidence="3 11" id="KW-0004">4Fe-4S</keyword>
<evidence type="ECO:0000256" key="5">
    <source>
        <dbReference type="ARBA" id="ARBA00022714"/>
    </source>
</evidence>
<accession>A0A7G1HV46</accession>
<dbReference type="GO" id="GO:0051537">
    <property type="term" value="F:2 iron, 2 sulfur cluster binding"/>
    <property type="evidence" value="ECO:0007669"/>
    <property type="project" value="UniProtKB-KW"/>
</dbReference>
<comment type="cofactor">
    <cofactor evidence="11">
        <name>[2Fe-2S] cluster</name>
        <dbReference type="ChEBI" id="CHEBI:190135"/>
    </cofactor>
    <text evidence="11">Binds 1 [2Fe-2S] cluster. The cluster is coordinated with 3 cysteines and 1 arginine.</text>
</comment>
<dbReference type="GO" id="GO:0051539">
    <property type="term" value="F:4 iron, 4 sulfur cluster binding"/>
    <property type="evidence" value="ECO:0007669"/>
    <property type="project" value="UniProtKB-KW"/>
</dbReference>
<dbReference type="Pfam" id="PF06968">
    <property type="entry name" value="BATS"/>
    <property type="match status" value="1"/>
</dbReference>
<dbReference type="AlphaFoldDB" id="A0A7G1HV46"/>
<dbReference type="KEGG" id="copr:Cop2CBH44_06270"/>
<evidence type="ECO:0000313" key="14">
    <source>
        <dbReference type="EMBL" id="BCI62274.1"/>
    </source>
</evidence>
<evidence type="ECO:0000256" key="3">
    <source>
        <dbReference type="ARBA" id="ARBA00022485"/>
    </source>
</evidence>
<dbReference type="PANTHER" id="PTHR22976:SF2">
    <property type="entry name" value="BIOTIN SYNTHASE, MITOCHONDRIAL"/>
    <property type="match status" value="1"/>
</dbReference>
<feature type="binding site" evidence="11">
    <location>
        <position position="266"/>
    </location>
    <ligand>
        <name>[2Fe-2S] cluster</name>
        <dbReference type="ChEBI" id="CHEBI:190135"/>
    </ligand>
</feature>
<dbReference type="EMBL" id="AP023322">
    <property type="protein sequence ID" value="BCI62274.1"/>
    <property type="molecule type" value="Genomic_DNA"/>
</dbReference>
<sequence length="447" mass="50848">MIQKFSITSDHIRFRRWSRNRYAAFYSLGRCVNIGTLSKSVIEASLRKQRHFSLYYTNKEYSTFLIGSEVDLEESDIGFWEKEYLLILLENISAKRDNYVKFNLHLITKSGIGIIIYLFRIFIYKNYTNMVSQIKKRILAGGQIEFSEALKLVRIENKELLYEAAEEITHFFHTEKFDTCSIINARSGRCPEDCKWCAQSVHYQTNIKVYDLVSPEVSLEHALWNQKKGVKRFSLVTSGRRVTGNSMSEICKIYNLLSKKTDMFLCASLGLLSKENLSALKASGVSRYHCNLETAPSYFGKLCSTHTQEEKIKTIKDAQEVGLEICSGGIIGMGESMEQRIELAFKLKELNVCSIPINILQPISGTPLENICGLSDDEILTTIAIFRFIHPKSYLRFAGGRAQISESIQLRALKIGINAAIVGDMLTTVSSKIDEDYKLIKKAGYEL</sequence>
<keyword evidence="9 11" id="KW-0411">Iron-sulfur</keyword>
<keyword evidence="6 11" id="KW-0479">Metal-binding</keyword>
<feature type="binding site" evidence="11">
    <location>
        <position position="190"/>
    </location>
    <ligand>
        <name>[4Fe-4S] cluster</name>
        <dbReference type="ChEBI" id="CHEBI:49883"/>
        <note>4Fe-4S-S-AdoMet</note>
    </ligand>
</feature>
<dbReference type="Gene3D" id="3.20.20.70">
    <property type="entry name" value="Aldolase class I"/>
    <property type="match status" value="1"/>
</dbReference>
<comment type="function">
    <text evidence="11">Catalyzes the conversion of dethiobiotin (DTB) to biotin by the insertion of a sulfur atom into dethiobiotin via a radical-based mechanism.</text>
</comment>
<feature type="binding site" evidence="11">
    <location>
        <position position="197"/>
    </location>
    <ligand>
        <name>[4Fe-4S] cluster</name>
        <dbReference type="ChEBI" id="CHEBI:49883"/>
        <note>4Fe-4S-S-AdoMet</note>
    </ligand>
</feature>
<comment type="cofactor">
    <cofactor evidence="11">
        <name>[4Fe-4S] cluster</name>
        <dbReference type="ChEBI" id="CHEBI:49883"/>
    </cofactor>
    <text evidence="11">Binds 1 [4Fe-4S] cluster. The cluster is coordinated with 3 cysteines and an exchangeable S-adenosyl-L-methionine.</text>
</comment>
<keyword evidence="7 11" id="KW-0093">Biotin biosynthesis</keyword>
<dbReference type="EC" id="2.8.1.6" evidence="2 11"/>
<evidence type="ECO:0000256" key="7">
    <source>
        <dbReference type="ARBA" id="ARBA00022756"/>
    </source>
</evidence>
<keyword evidence="12" id="KW-0812">Transmembrane</keyword>
<dbReference type="InterPro" id="IPR010722">
    <property type="entry name" value="BATS_dom"/>
</dbReference>
<evidence type="ECO:0000256" key="8">
    <source>
        <dbReference type="ARBA" id="ARBA00023004"/>
    </source>
</evidence>
<name>A0A7G1HV46_9BACT</name>